<feature type="chain" id="PRO_5030965252" evidence="3">
    <location>
        <begin position="23"/>
        <end position="1571"/>
    </location>
</feature>
<evidence type="ECO:0000259" key="4">
    <source>
        <dbReference type="Pfam" id="PF20148"/>
    </source>
</evidence>
<dbReference type="InterPro" id="IPR022385">
    <property type="entry name" value="Rhs_assc_core"/>
</dbReference>
<dbReference type="PANTHER" id="PTHR32305">
    <property type="match status" value="1"/>
</dbReference>
<dbReference type="InterPro" id="IPR056823">
    <property type="entry name" value="TEN-like_YD-shell"/>
</dbReference>
<dbReference type="InterPro" id="IPR006530">
    <property type="entry name" value="YD"/>
</dbReference>
<keyword evidence="7" id="KW-1185">Reference proteome</keyword>
<comment type="caution">
    <text evidence="6">The sequence shown here is derived from an EMBL/GenBank/DDBJ whole genome shotgun (WGS) entry which is preliminary data.</text>
</comment>
<dbReference type="InterPro" id="IPR050708">
    <property type="entry name" value="T6SS_VgrG/RHS"/>
</dbReference>
<dbReference type="PRINTS" id="PR00394">
    <property type="entry name" value="RHSPROTEIN"/>
</dbReference>
<evidence type="ECO:0000259" key="5">
    <source>
        <dbReference type="Pfam" id="PF25023"/>
    </source>
</evidence>
<dbReference type="PANTHER" id="PTHR32305:SF15">
    <property type="entry name" value="PROTEIN RHSA-RELATED"/>
    <property type="match status" value="1"/>
</dbReference>
<dbReference type="Pfam" id="PF20148">
    <property type="entry name" value="DUF6531"/>
    <property type="match status" value="1"/>
</dbReference>
<dbReference type="NCBIfam" id="TIGR03696">
    <property type="entry name" value="Rhs_assc_core"/>
    <property type="match status" value="1"/>
</dbReference>
<reference evidence="6 7" key="1">
    <citation type="submission" date="2020-03" db="EMBL/GenBank/DDBJ databases">
        <authorList>
            <person name="Lai Q."/>
        </authorList>
    </citation>
    <scope>NUCLEOTIDE SEQUENCE [LARGE SCALE GENOMIC DNA]</scope>
    <source>
        <strain evidence="6 7">CCUG 25036</strain>
    </source>
</reference>
<proteinExistence type="predicted"/>
<feature type="compositionally biased region" description="Gly residues" evidence="2">
    <location>
        <begin position="153"/>
        <end position="173"/>
    </location>
</feature>
<keyword evidence="3" id="KW-0732">Signal</keyword>
<feature type="region of interest" description="Disordered" evidence="2">
    <location>
        <begin position="1535"/>
        <end position="1571"/>
    </location>
</feature>
<dbReference type="EMBL" id="JAARLZ010000004">
    <property type="protein sequence ID" value="NII06351.1"/>
    <property type="molecule type" value="Genomic_DNA"/>
</dbReference>
<accession>A0A7X5ZI48</accession>
<evidence type="ECO:0000256" key="3">
    <source>
        <dbReference type="SAM" id="SignalP"/>
    </source>
</evidence>
<dbReference type="Pfam" id="PF25023">
    <property type="entry name" value="TEN_YD-shell"/>
    <property type="match status" value="2"/>
</dbReference>
<dbReference type="Pfam" id="PF05593">
    <property type="entry name" value="RHS_repeat"/>
    <property type="match status" value="3"/>
</dbReference>
<name>A0A7X5ZI48_9GAMM</name>
<sequence length="1571" mass="166155">MKRVCHGLAMLFALLLSSVAHASPSDGPASSSSTRPPAAQASASATQIVHRLNIAAAPSDGTGVYWDAPYFHQGYADNGPFDSVGEAVDHWWADWQRVWPGFDCGYTPTFYDPPREDGAVAGMLLQSPCSGGNGVFATQYSFDAAQNNGEGAGCDGGEGSNGGGGGTGSGGGDAPSCESGKGVPDTGTPSAGDPINTATGNKYVQEDDYTASDWLRFRRFYNSHPSAPGSAMGTHWSHSFNRSLTRLTGNSGSFVITATRPSGLRETFRKSGTNAWTTTVNNPDILTESIDAQGATTGYSLWVAALRHTETYNPDGALLTVQDQTGQTATLTYSDTLTDPAVAPKPGLLLTVTAPDGRALSFTYDANARVHQLTLPDGGAFVYGYDTTGNLTSVQYPDSKTRQYVYNESPLTGGKSLPSAMTGLVDENGVRFEDTAFDSTGRATSTQFSGGNGRVAIVYNVDGSSDVTYPLGGVSHQGYATVQGLFRVATIDKPCGECGQPYASRTYDVNSRPASYTDFNGSVRAMTYDANGLPTQEIDAKGSADQRTIDTTWNTVLRVPLLRTVKDASGNLIQKEGWAFNSRGQTTAQCLIDPVKAPSYTCAATGTVPTGVRRTSLTYCESVSTTCPLLGLLLTVDGPRTDVSDTLTYAWYPQGDESGCATLGGACHRPGDLNAVTDGAGLVTTFVSYDKNGRPTRVKAPNGVLTDYTYTPRGWLATTTVRAQASGTPSASDAATTITYNPDGTVHQVTDPDQVTTTYTYDAAHRLTDVTDGQGRRYHYTLDAAGHRTKEEVITAAGTVVRTTSQSFNTLGQLTAITDGLSRTVFSATYADSYDANGNLAHSQDGLGIQRKQVFDGLNRLVSTLRNYQGTDTTTKDTQSVTSFDALDRVVGFSDPDGLNTTYDIDPLGNVTGLESPDTGTTARAFDAAGNLITSTDAINNSSTSTYDVNNRPLSTSYADTTLNVQYKYDEADSVTGCLGGFGRGHLTRIVESNGSIVFCYDARGNVVRKQQTVGTTTRTTTYTWTRGNRLNSVTTPNGTLIAYTRDSIGNITTVTATPPGGTAATIVSNVVYHSFGPIASYTLGDGQTVTLTRDVSGALTDITGAAFSLHLKRDVLGHITAIGSSSGVPTATETYSYDPLYRLTGVTNPAGAAIEAYTYNKTGDRLTKAGPGILTGTYGYATGTHHLTAIGTTTRQVDARGNTTSSVLASGAYTFSYNQRNRLTSIQKDGTTVGIYVLNALGQRVQKVAGTTTTRFDYNEASQLLSESTGTATRDYVWLGDLPVGIVDRNGTTASLAFIHADGLGTPRAVTDTTGTVLWQWPYAGNPFGEAAPTSAVGYVLNLRFPGQYFDAESGLIYNVRRDYEAASGRYLQSDPIGLKGGVSTYGYVRSSPMGASDPWGLQTWGGPPEENLPESIPEINEEIERLDEEAREGAPIPGQANVPRPDTGEWGPQGECVRPELQPPVASMSAGPSAPDFIVTSGGRTFPVPRGASGPTPTPNGKGYQYTGGSGGPGFSPAVDTLRMMDPVTSGKYQYPNGYGVYQNSSEQGIDPLTGRTLPNNSPLRHIER</sequence>
<feature type="signal peptide" evidence="3">
    <location>
        <begin position="1"/>
        <end position="22"/>
    </location>
</feature>
<dbReference type="Gene3D" id="2.180.10.10">
    <property type="entry name" value="RHS repeat-associated core"/>
    <property type="match status" value="4"/>
</dbReference>
<evidence type="ECO:0000256" key="1">
    <source>
        <dbReference type="ARBA" id="ARBA00022737"/>
    </source>
</evidence>
<evidence type="ECO:0000256" key="2">
    <source>
        <dbReference type="SAM" id="MobiDB-lite"/>
    </source>
</evidence>
<protein>
    <submittedName>
        <fullName evidence="6">RHS repeat protein</fullName>
    </submittedName>
</protein>
<keyword evidence="1" id="KW-0677">Repeat</keyword>
<feature type="domain" description="Teneurin-like YD-shell" evidence="5">
    <location>
        <begin position="345"/>
        <end position="464"/>
    </location>
</feature>
<dbReference type="Proteomes" id="UP000490980">
    <property type="component" value="Unassembled WGS sequence"/>
</dbReference>
<evidence type="ECO:0000313" key="7">
    <source>
        <dbReference type="Proteomes" id="UP000490980"/>
    </source>
</evidence>
<feature type="region of interest" description="Disordered" evidence="2">
    <location>
        <begin position="153"/>
        <end position="203"/>
    </location>
</feature>
<evidence type="ECO:0000313" key="6">
    <source>
        <dbReference type="EMBL" id="NII06351.1"/>
    </source>
</evidence>
<dbReference type="RefSeq" id="WP_166947375.1">
    <property type="nucleotide sequence ID" value="NZ_JAARLZ010000004.1"/>
</dbReference>
<dbReference type="InterPro" id="IPR031325">
    <property type="entry name" value="RHS_repeat"/>
</dbReference>
<gene>
    <name evidence="6" type="ORF">HBF25_08140</name>
</gene>
<feature type="domain" description="DUF6531" evidence="4">
    <location>
        <begin position="192"/>
        <end position="268"/>
    </location>
</feature>
<feature type="domain" description="Teneurin-like YD-shell" evidence="5">
    <location>
        <begin position="1107"/>
        <end position="1376"/>
    </location>
</feature>
<dbReference type="NCBIfam" id="TIGR01643">
    <property type="entry name" value="YD_repeat_2x"/>
    <property type="match status" value="2"/>
</dbReference>
<organism evidence="6 7">
    <name type="scientific">Luteibacter anthropi</name>
    <dbReference type="NCBI Taxonomy" id="564369"/>
    <lineage>
        <taxon>Bacteria</taxon>
        <taxon>Pseudomonadati</taxon>
        <taxon>Pseudomonadota</taxon>
        <taxon>Gammaproteobacteria</taxon>
        <taxon>Lysobacterales</taxon>
        <taxon>Rhodanobacteraceae</taxon>
        <taxon>Luteibacter</taxon>
    </lineage>
</organism>
<dbReference type="InterPro" id="IPR045351">
    <property type="entry name" value="DUF6531"/>
</dbReference>